<dbReference type="InterPro" id="IPR016193">
    <property type="entry name" value="Cytidine_deaminase-like"/>
</dbReference>
<dbReference type="EMBL" id="DSBX01000263">
    <property type="protein sequence ID" value="HDR00025.1"/>
    <property type="molecule type" value="Genomic_DNA"/>
</dbReference>
<dbReference type="GO" id="GO:0047974">
    <property type="term" value="F:guanosine deaminase activity"/>
    <property type="evidence" value="ECO:0007669"/>
    <property type="project" value="TreeGrafter"/>
</dbReference>
<organism evidence="2">
    <name type="scientific">candidate division WOR-3 bacterium</name>
    <dbReference type="NCBI Taxonomy" id="2052148"/>
    <lineage>
        <taxon>Bacteria</taxon>
        <taxon>Bacteria division WOR-3</taxon>
    </lineage>
</organism>
<dbReference type="InterPro" id="IPR002125">
    <property type="entry name" value="CMP_dCMP_dom"/>
</dbReference>
<dbReference type="Pfam" id="PF00383">
    <property type="entry name" value="dCMP_cyt_deam_1"/>
    <property type="match status" value="1"/>
</dbReference>
<dbReference type="Proteomes" id="UP000885672">
    <property type="component" value="Unassembled WGS sequence"/>
</dbReference>
<comment type="caution">
    <text evidence="2">The sequence shown here is derived from an EMBL/GenBank/DDBJ whole genome shotgun (WGS) entry which is preliminary data.</text>
</comment>
<sequence length="166" mass="17300">MTNTVPGSLAAGDKAGMEAAIAAARAGIESGQTPFGCAVVLEGRLLAARHNTVWRDGDPTRHAEVIAIGVACRELGSLDLSGATLCATCEPCPMCFSAAHWARVSRVVYGATIADAAAAGFNELAIPAERMNADGGGRVELVAGFMADACRDLFLYWRELGRSLPY</sequence>
<dbReference type="PANTHER" id="PTHR11079">
    <property type="entry name" value="CYTOSINE DEAMINASE FAMILY MEMBER"/>
    <property type="match status" value="1"/>
</dbReference>
<dbReference type="PROSITE" id="PS51747">
    <property type="entry name" value="CYT_DCMP_DEAMINASES_2"/>
    <property type="match status" value="1"/>
</dbReference>
<evidence type="ECO:0000313" key="2">
    <source>
        <dbReference type="EMBL" id="HDR00025.1"/>
    </source>
</evidence>
<name>A0A7V0XFP0_UNCW3</name>
<gene>
    <name evidence="2" type="ORF">ENN51_07075</name>
</gene>
<reference evidence="2" key="1">
    <citation type="journal article" date="2020" name="mSystems">
        <title>Genome- and Community-Level Interaction Insights into Carbon Utilization and Element Cycling Functions of Hydrothermarchaeota in Hydrothermal Sediment.</title>
        <authorList>
            <person name="Zhou Z."/>
            <person name="Liu Y."/>
            <person name="Xu W."/>
            <person name="Pan J."/>
            <person name="Luo Z.H."/>
            <person name="Li M."/>
        </authorList>
    </citation>
    <scope>NUCLEOTIDE SEQUENCE [LARGE SCALE GENOMIC DNA]</scope>
    <source>
        <strain evidence="2">SpSt-1182</strain>
    </source>
</reference>
<dbReference type="SUPFAM" id="SSF53927">
    <property type="entry name" value="Cytidine deaminase-like"/>
    <property type="match status" value="1"/>
</dbReference>
<proteinExistence type="predicted"/>
<accession>A0A7V0XFP0</accession>
<dbReference type="AlphaFoldDB" id="A0A7V0XFP0"/>
<dbReference type="GO" id="GO:0006152">
    <property type="term" value="P:purine nucleoside catabolic process"/>
    <property type="evidence" value="ECO:0007669"/>
    <property type="project" value="TreeGrafter"/>
</dbReference>
<protein>
    <submittedName>
        <fullName evidence="2">Nucleoside deaminase</fullName>
    </submittedName>
</protein>
<evidence type="ECO:0000259" key="1">
    <source>
        <dbReference type="PROSITE" id="PS51747"/>
    </source>
</evidence>
<feature type="domain" description="CMP/dCMP-type deaminase" evidence="1">
    <location>
        <begin position="11"/>
        <end position="124"/>
    </location>
</feature>
<dbReference type="PANTHER" id="PTHR11079:SF161">
    <property type="entry name" value="CMP_DCMP-TYPE DEAMINASE DOMAIN-CONTAINING PROTEIN"/>
    <property type="match status" value="1"/>
</dbReference>
<dbReference type="Gene3D" id="3.40.140.10">
    <property type="entry name" value="Cytidine Deaminase, domain 2"/>
    <property type="match status" value="1"/>
</dbReference>
<dbReference type="CDD" id="cd01285">
    <property type="entry name" value="nucleoside_deaminase"/>
    <property type="match status" value="1"/>
</dbReference>